<evidence type="ECO:0000256" key="9">
    <source>
        <dbReference type="ARBA" id="ARBA00023125"/>
    </source>
</evidence>
<proteinExistence type="inferred from homology"/>
<evidence type="ECO:0000259" key="15">
    <source>
        <dbReference type="PROSITE" id="PS50162"/>
    </source>
</evidence>
<reference evidence="16 17" key="1">
    <citation type="submission" date="2021-01" db="EMBL/GenBank/DDBJ databases">
        <authorList>
            <person name="Ruan W."/>
            <person name="Khan S.A."/>
            <person name="Jeon C.O."/>
        </authorList>
    </citation>
    <scope>NUCLEOTIDE SEQUENCE [LARGE SCALE GENOMIC DNA]</scope>
    <source>
        <strain evidence="16 17">R798</strain>
    </source>
</reference>
<keyword evidence="7 12" id="KW-0067">ATP-binding</keyword>
<dbReference type="InterPro" id="IPR020568">
    <property type="entry name" value="Ribosomal_Su5_D2-typ_SF"/>
</dbReference>
<dbReference type="NCBIfam" id="TIGR00416">
    <property type="entry name" value="sms"/>
    <property type="match status" value="1"/>
</dbReference>
<reference evidence="16 17" key="2">
    <citation type="submission" date="2021-08" db="EMBL/GenBank/DDBJ databases">
        <title>Massilia sp. R798.</title>
        <authorList>
            <person name="Baek J.H."/>
            <person name="Jung H.S."/>
            <person name="Kim K.R."/>
            <person name="Jeon C.O."/>
        </authorList>
    </citation>
    <scope>NUCLEOTIDE SEQUENCE [LARGE SCALE GENOMIC DNA]</scope>
    <source>
        <strain evidence="16 17">R798</strain>
    </source>
</reference>
<dbReference type="InterPro" id="IPR003593">
    <property type="entry name" value="AAA+_ATPase"/>
</dbReference>
<keyword evidence="9 12" id="KW-0238">DNA-binding</keyword>
<dbReference type="InterPro" id="IPR008269">
    <property type="entry name" value="Lon_proteolytic"/>
</dbReference>
<dbReference type="RefSeq" id="WP_223467763.1">
    <property type="nucleotide sequence ID" value="NZ_JAFBIL020000003.1"/>
</dbReference>
<dbReference type="PANTHER" id="PTHR32472:SF10">
    <property type="entry name" value="DNA REPAIR PROTEIN RADA-LIKE PROTEIN"/>
    <property type="match status" value="1"/>
</dbReference>
<dbReference type="InterPro" id="IPR041166">
    <property type="entry name" value="Rubredoxin_2"/>
</dbReference>
<dbReference type="CDD" id="cd01121">
    <property type="entry name" value="RadA_SMS_N"/>
    <property type="match status" value="1"/>
</dbReference>
<keyword evidence="5" id="KW-0378">Hydrolase</keyword>
<dbReference type="Pfam" id="PF18073">
    <property type="entry name" value="Zn_ribbon_LapB"/>
    <property type="match status" value="1"/>
</dbReference>
<evidence type="ECO:0000256" key="6">
    <source>
        <dbReference type="ARBA" id="ARBA00022833"/>
    </source>
</evidence>
<evidence type="ECO:0000256" key="2">
    <source>
        <dbReference type="ARBA" id="ARBA00022741"/>
    </source>
</evidence>
<evidence type="ECO:0000256" key="13">
    <source>
        <dbReference type="NCBIfam" id="TIGR00416"/>
    </source>
</evidence>
<dbReference type="InterPro" id="IPR020588">
    <property type="entry name" value="RecA_ATP-bd"/>
</dbReference>
<gene>
    <name evidence="12 16" type="primary">radA</name>
    <name evidence="16" type="ORF">I4X03_008325</name>
</gene>
<evidence type="ECO:0000256" key="3">
    <source>
        <dbReference type="ARBA" id="ARBA00022763"/>
    </source>
</evidence>
<comment type="similarity">
    <text evidence="12 14">Belongs to the RecA family. RadA subfamily.</text>
</comment>
<dbReference type="Gene3D" id="3.40.50.300">
    <property type="entry name" value="P-loop containing nucleotide triphosphate hydrolases"/>
    <property type="match status" value="1"/>
</dbReference>
<keyword evidence="8 12" id="KW-0346">Stress response</keyword>
<dbReference type="PRINTS" id="PR01874">
    <property type="entry name" value="DNAREPAIRADA"/>
</dbReference>
<comment type="function">
    <text evidence="14">DNA-dependent ATPase involved in processing of recombination intermediates, plays a role in repairing DNA breaks. Stimulates the branch migration of RecA-mediated strand transfer reactions, allowing the 3' invading strand to extend heteroduplex DNA faster. Binds ssDNA in the presence of ADP but not other nucleotides, has ATPase activity that is stimulated by ssDNA and various branched DNA structures, but inhibited by SSB. Does not have RecA's homology-searching function.</text>
</comment>
<evidence type="ECO:0000313" key="17">
    <source>
        <dbReference type="Proteomes" id="UP000809349"/>
    </source>
</evidence>
<keyword evidence="6 14" id="KW-0862">Zinc</keyword>
<evidence type="ECO:0000256" key="11">
    <source>
        <dbReference type="ARBA" id="ARBA00025580"/>
    </source>
</evidence>
<evidence type="ECO:0000313" key="16">
    <source>
        <dbReference type="EMBL" id="MBZ2207266.1"/>
    </source>
</evidence>
<evidence type="ECO:0000256" key="4">
    <source>
        <dbReference type="ARBA" id="ARBA00022771"/>
    </source>
</evidence>
<keyword evidence="10 12" id="KW-0234">DNA repair</keyword>
<comment type="function">
    <text evidence="12">Plays a role in repairing double-strand DNA breaks, probably involving stabilizing or processing branched DNA or blocked replication forks.</text>
</comment>
<feature type="domain" description="RecA family profile 1" evidence="15">
    <location>
        <begin position="70"/>
        <end position="218"/>
    </location>
</feature>
<dbReference type="Proteomes" id="UP000809349">
    <property type="component" value="Unassembled WGS sequence"/>
</dbReference>
<keyword evidence="17" id="KW-1185">Reference proteome</keyword>
<feature type="short sequence motif" description="RadA KNRFG motif" evidence="12">
    <location>
        <begin position="255"/>
        <end position="259"/>
    </location>
</feature>
<comment type="caution">
    <text evidence="16">The sequence shown here is derived from an EMBL/GenBank/DDBJ whole genome shotgun (WGS) entry which is preliminary data.</text>
</comment>
<evidence type="ECO:0000256" key="10">
    <source>
        <dbReference type="ARBA" id="ARBA00023204"/>
    </source>
</evidence>
<keyword evidence="4 14" id="KW-0863">Zinc-finger</keyword>
<evidence type="ECO:0000256" key="14">
    <source>
        <dbReference type="RuleBase" id="RU003555"/>
    </source>
</evidence>
<evidence type="ECO:0000256" key="7">
    <source>
        <dbReference type="ARBA" id="ARBA00022840"/>
    </source>
</evidence>
<dbReference type="HAMAP" id="MF_01498">
    <property type="entry name" value="RadA_bact"/>
    <property type="match status" value="1"/>
</dbReference>
<comment type="domain">
    <text evidence="12">The middle region has homology to RecA with ATPase motifs including the RadA KNRFG motif, while the C-terminus is homologous to Lon protease.</text>
</comment>
<dbReference type="InterPro" id="IPR027417">
    <property type="entry name" value="P-loop_NTPase"/>
</dbReference>
<organism evidence="16 17">
    <name type="scientific">Massilia soli</name>
    <dbReference type="NCBI Taxonomy" id="2792854"/>
    <lineage>
        <taxon>Bacteria</taxon>
        <taxon>Pseudomonadati</taxon>
        <taxon>Pseudomonadota</taxon>
        <taxon>Betaproteobacteria</taxon>
        <taxon>Burkholderiales</taxon>
        <taxon>Oxalobacteraceae</taxon>
        <taxon>Telluria group</taxon>
        <taxon>Massilia</taxon>
    </lineage>
</organism>
<sequence length="458" mass="48651">MAKAKTNYTCSDCGAISSKWTGQCTSCQQWNTMVESVVEAPGVNRLSNQQFKSLAQTAPVLSLADIEAVDVPRFGTGIEEFDRVLGGGLVAGGVVLIGGDPGIGKSTLLLQALANISQLKSTLYVSGEESGAQIALRARRLGVEAASLKLQAEIQLEKILGTLESLKPEVAVIDSIQTVYSDALSSAPGSVAQVRECAAQLTRMAKQTGVTIILVGHVTKEGALAGPRVLEHIVDTVLYFEGDTQSSFRLVRAIKNRFGAVNELGVFAMTEKGLKGVSNPSALFLSQHGTQVPGACVMVTQEGTRPLLVEIQALVDSSHLPNARRLSVGLEQNRLAMLLAVLHRHAGIAAFDQDVFINAVGGVKISEPAADLAVLLAINSSMRNKPLPRGLVVFGEVGLAGEIRPAPRGQERLREAAKLGFSIAMIPKSNVPKHPIEGMTIVAVERIDEAFNRLRELD</sequence>
<dbReference type="Pfam" id="PF05362">
    <property type="entry name" value="Lon_C"/>
    <property type="match status" value="1"/>
</dbReference>
<keyword evidence="2 12" id="KW-0547">Nucleotide-binding</keyword>
<evidence type="ECO:0000256" key="5">
    <source>
        <dbReference type="ARBA" id="ARBA00022801"/>
    </source>
</evidence>
<dbReference type="Pfam" id="PF13481">
    <property type="entry name" value="AAA_25"/>
    <property type="match status" value="1"/>
</dbReference>
<feature type="binding site" evidence="12">
    <location>
        <begin position="99"/>
        <end position="106"/>
    </location>
    <ligand>
        <name>ATP</name>
        <dbReference type="ChEBI" id="CHEBI:30616"/>
    </ligand>
</feature>
<dbReference type="SUPFAM" id="SSF52540">
    <property type="entry name" value="P-loop containing nucleoside triphosphate hydrolases"/>
    <property type="match status" value="1"/>
</dbReference>
<comment type="function">
    <text evidence="11">Can catalyze the hydrolysis of ATP in the presence of single-stranded DNA, the ATP-dependent uptake of single-stranded DNA by duplex DNA, and the ATP-dependent hybridization of homologous single-stranded DNAs. It interacts with LexA causing its activation and leading to its autocatalytic cleavage.</text>
</comment>
<protein>
    <recommendedName>
        <fullName evidence="12 13">DNA repair protein RadA</fullName>
    </recommendedName>
</protein>
<evidence type="ECO:0000256" key="1">
    <source>
        <dbReference type="ARBA" id="ARBA00022723"/>
    </source>
</evidence>
<feature type="region of interest" description="Lon-protease-like" evidence="12">
    <location>
        <begin position="354"/>
        <end position="458"/>
    </location>
</feature>
<evidence type="ECO:0000256" key="12">
    <source>
        <dbReference type="HAMAP-Rule" id="MF_01498"/>
    </source>
</evidence>
<dbReference type="EMBL" id="JAFBIL020000003">
    <property type="protein sequence ID" value="MBZ2207266.1"/>
    <property type="molecule type" value="Genomic_DNA"/>
</dbReference>
<dbReference type="PROSITE" id="PS50162">
    <property type="entry name" value="RECA_2"/>
    <property type="match status" value="1"/>
</dbReference>
<dbReference type="InterPro" id="IPR014721">
    <property type="entry name" value="Ribsml_uS5_D2-typ_fold_subgr"/>
</dbReference>
<evidence type="ECO:0000256" key="8">
    <source>
        <dbReference type="ARBA" id="ARBA00023016"/>
    </source>
</evidence>
<name>A0ABS7SM76_9BURK</name>
<dbReference type="Gene3D" id="3.30.230.10">
    <property type="match status" value="1"/>
</dbReference>
<dbReference type="SMART" id="SM00382">
    <property type="entry name" value="AAA"/>
    <property type="match status" value="1"/>
</dbReference>
<dbReference type="SUPFAM" id="SSF54211">
    <property type="entry name" value="Ribosomal protein S5 domain 2-like"/>
    <property type="match status" value="1"/>
</dbReference>
<accession>A0ABS7SM76</accession>
<dbReference type="PANTHER" id="PTHR32472">
    <property type="entry name" value="DNA REPAIR PROTEIN RADA"/>
    <property type="match status" value="1"/>
</dbReference>
<keyword evidence="1 12" id="KW-0479">Metal-binding</keyword>
<keyword evidence="3 12" id="KW-0227">DNA damage</keyword>
<dbReference type="InterPro" id="IPR004504">
    <property type="entry name" value="DNA_repair_RadA"/>
</dbReference>